<dbReference type="STRING" id="1867956.BJF95_16825"/>
<feature type="region of interest" description="Disordered" evidence="5">
    <location>
        <begin position="1"/>
        <end position="23"/>
    </location>
</feature>
<dbReference type="PANTHER" id="PTHR30055">
    <property type="entry name" value="HTH-TYPE TRANSCRIPTIONAL REGULATOR RUTR"/>
    <property type="match status" value="1"/>
</dbReference>
<dbReference type="Proteomes" id="UP000186894">
    <property type="component" value="Unassembled WGS sequence"/>
</dbReference>
<comment type="caution">
    <text evidence="7">The sequence shown here is derived from an EMBL/GenBank/DDBJ whole genome shotgun (WGS) entry which is preliminary data.</text>
</comment>
<keyword evidence="2 4" id="KW-0238">DNA-binding</keyword>
<accession>A0A1Q8ZX59</accession>
<dbReference type="EMBL" id="MKIM01000020">
    <property type="protein sequence ID" value="OLP46675.1"/>
    <property type="molecule type" value="Genomic_DNA"/>
</dbReference>
<protein>
    <recommendedName>
        <fullName evidence="6">HTH tetR-type domain-containing protein</fullName>
    </recommendedName>
</protein>
<organism evidence="7 8">
    <name type="scientific">Rhizobium oryziradicis</name>
    <dbReference type="NCBI Taxonomy" id="1867956"/>
    <lineage>
        <taxon>Bacteria</taxon>
        <taxon>Pseudomonadati</taxon>
        <taxon>Pseudomonadota</taxon>
        <taxon>Alphaproteobacteria</taxon>
        <taxon>Hyphomicrobiales</taxon>
        <taxon>Rhizobiaceae</taxon>
        <taxon>Rhizobium/Agrobacterium group</taxon>
        <taxon>Rhizobium</taxon>
    </lineage>
</organism>
<proteinExistence type="predicted"/>
<dbReference type="InterPro" id="IPR050109">
    <property type="entry name" value="HTH-type_TetR-like_transc_reg"/>
</dbReference>
<name>A0A1Q8ZX59_9HYPH</name>
<dbReference type="GO" id="GO:0000976">
    <property type="term" value="F:transcription cis-regulatory region binding"/>
    <property type="evidence" value="ECO:0007669"/>
    <property type="project" value="TreeGrafter"/>
</dbReference>
<evidence type="ECO:0000313" key="8">
    <source>
        <dbReference type="Proteomes" id="UP000186894"/>
    </source>
</evidence>
<evidence type="ECO:0000256" key="2">
    <source>
        <dbReference type="ARBA" id="ARBA00023125"/>
    </source>
</evidence>
<keyword evidence="8" id="KW-1185">Reference proteome</keyword>
<reference evidence="7 8" key="1">
    <citation type="submission" date="2016-09" db="EMBL/GenBank/DDBJ databases">
        <title>Rhizobium oryziradicis sp. nov., isolated from the root of rice.</title>
        <authorList>
            <person name="Zhao J."/>
            <person name="Zhang X."/>
        </authorList>
    </citation>
    <scope>NUCLEOTIDE SEQUENCE [LARGE SCALE GENOMIC DNA]</scope>
    <source>
        <strain evidence="7 8">N19</strain>
    </source>
</reference>
<evidence type="ECO:0000256" key="1">
    <source>
        <dbReference type="ARBA" id="ARBA00023015"/>
    </source>
</evidence>
<evidence type="ECO:0000256" key="5">
    <source>
        <dbReference type="SAM" id="MobiDB-lite"/>
    </source>
</evidence>
<keyword evidence="3" id="KW-0804">Transcription</keyword>
<gene>
    <name evidence="7" type="ORF">BJF95_16825</name>
</gene>
<sequence>MESGCDRGCTPRQRRSRRPAAETRREILSAADTLFRERGYQQVAMADVAAALGMSPANVFKHFHAKTALVDAIACTHVQEMMEQLKGLEMPREPQAKLLRVAEALLTSLLADVRDNRHLFEMIVLTADLELRAGDMYRATISAIFEMIILEGVEAGEFFVRDPRHTASVVTTALAGVINPLSVSSEKPETLYTRCRDVIELVNTALQNPLAK</sequence>
<dbReference type="Pfam" id="PF00440">
    <property type="entry name" value="TetR_N"/>
    <property type="match status" value="1"/>
</dbReference>
<dbReference type="AlphaFoldDB" id="A0A1Q8ZX59"/>
<dbReference type="InterPro" id="IPR009057">
    <property type="entry name" value="Homeodomain-like_sf"/>
</dbReference>
<dbReference type="GO" id="GO:0003700">
    <property type="term" value="F:DNA-binding transcription factor activity"/>
    <property type="evidence" value="ECO:0007669"/>
    <property type="project" value="TreeGrafter"/>
</dbReference>
<dbReference type="SUPFAM" id="SSF46689">
    <property type="entry name" value="Homeodomain-like"/>
    <property type="match status" value="1"/>
</dbReference>
<dbReference type="Pfam" id="PF17935">
    <property type="entry name" value="TetR_C_27"/>
    <property type="match status" value="1"/>
</dbReference>
<feature type="DNA-binding region" description="H-T-H motif" evidence="4">
    <location>
        <begin position="44"/>
        <end position="63"/>
    </location>
</feature>
<keyword evidence="1" id="KW-0805">Transcription regulation</keyword>
<evidence type="ECO:0000259" key="6">
    <source>
        <dbReference type="PROSITE" id="PS50977"/>
    </source>
</evidence>
<evidence type="ECO:0000256" key="4">
    <source>
        <dbReference type="PROSITE-ProRule" id="PRU00335"/>
    </source>
</evidence>
<feature type="domain" description="HTH tetR-type" evidence="6">
    <location>
        <begin position="21"/>
        <end position="81"/>
    </location>
</feature>
<dbReference type="InterPro" id="IPR041478">
    <property type="entry name" value="TetR_C_27"/>
</dbReference>
<evidence type="ECO:0000313" key="7">
    <source>
        <dbReference type="EMBL" id="OLP46675.1"/>
    </source>
</evidence>
<dbReference type="PROSITE" id="PS50977">
    <property type="entry name" value="HTH_TETR_2"/>
    <property type="match status" value="1"/>
</dbReference>
<dbReference type="PANTHER" id="PTHR30055:SF151">
    <property type="entry name" value="TRANSCRIPTIONAL REGULATORY PROTEIN"/>
    <property type="match status" value="1"/>
</dbReference>
<evidence type="ECO:0000256" key="3">
    <source>
        <dbReference type="ARBA" id="ARBA00023163"/>
    </source>
</evidence>
<dbReference type="Gene3D" id="1.10.357.10">
    <property type="entry name" value="Tetracycline Repressor, domain 2"/>
    <property type="match status" value="1"/>
</dbReference>
<dbReference type="PRINTS" id="PR00455">
    <property type="entry name" value="HTHTETR"/>
</dbReference>
<dbReference type="InterPro" id="IPR001647">
    <property type="entry name" value="HTH_TetR"/>
</dbReference>